<dbReference type="RefSeq" id="WP_116045414.1">
    <property type="nucleotide sequence ID" value="NZ_QUBQ01000001.1"/>
</dbReference>
<accession>A0A371PNF0</accession>
<evidence type="ECO:0000256" key="1">
    <source>
        <dbReference type="SAM" id="Phobius"/>
    </source>
</evidence>
<feature type="transmembrane region" description="Helical" evidence="1">
    <location>
        <begin position="44"/>
        <end position="64"/>
    </location>
</feature>
<comment type="caution">
    <text evidence="2">The sequence shown here is derived from an EMBL/GenBank/DDBJ whole genome shotgun (WGS) entry which is preliminary data.</text>
</comment>
<gene>
    <name evidence="2" type="ORF">DX130_11855</name>
</gene>
<dbReference type="OrthoDB" id="2659576at2"/>
<proteinExistence type="predicted"/>
<sequence>MNEKELITRISRLGPTKTQKERMLSRILEPEAPKKAPLKRSYKIAIPAICCAMLSLALILPMFLRQESAIPSLVALSVQPSPQTFTPRQMPLQAAIDPLKMMSFNGYRYTFLSDGAPYDLSGMMPTPGDKLSDDDQDFATTYLAGGTLYRLQGYDPGFRIAVEHQGRYYIAQMSGRTDDVTIPAEEYVNVADLVRLTEKIDIMNHSGSLHLHSLDGKNEVRKWIEMFSRSESSVNRDREDDEQWAKAQSEGKSYLAKLRLKDGTAIDMYVVPELGAASLGDNRYGLPESFQEAYADLFHNP</sequence>
<protein>
    <submittedName>
        <fullName evidence="2">Uncharacterized protein</fullName>
    </submittedName>
</protein>
<evidence type="ECO:0000313" key="3">
    <source>
        <dbReference type="Proteomes" id="UP000261905"/>
    </source>
</evidence>
<dbReference type="AlphaFoldDB" id="A0A371PNF0"/>
<keyword evidence="1" id="KW-0812">Transmembrane</keyword>
<dbReference type="Proteomes" id="UP000261905">
    <property type="component" value="Unassembled WGS sequence"/>
</dbReference>
<keyword evidence="3" id="KW-1185">Reference proteome</keyword>
<evidence type="ECO:0000313" key="2">
    <source>
        <dbReference type="EMBL" id="REK77653.1"/>
    </source>
</evidence>
<name>A0A371PNF0_9BACL</name>
<reference evidence="2 3" key="1">
    <citation type="submission" date="2018-08" db="EMBL/GenBank/DDBJ databases">
        <title>Paenibacillus sp. M4BSY-1, whole genome shotgun sequence.</title>
        <authorList>
            <person name="Tuo L."/>
        </authorList>
    </citation>
    <scope>NUCLEOTIDE SEQUENCE [LARGE SCALE GENOMIC DNA]</scope>
    <source>
        <strain evidence="2 3">M4BSY-1</strain>
    </source>
</reference>
<keyword evidence="1" id="KW-0472">Membrane</keyword>
<dbReference type="EMBL" id="QUBQ01000001">
    <property type="protein sequence ID" value="REK77653.1"/>
    <property type="molecule type" value="Genomic_DNA"/>
</dbReference>
<keyword evidence="1" id="KW-1133">Transmembrane helix</keyword>
<organism evidence="2 3">
    <name type="scientific">Paenibacillus paeoniae</name>
    <dbReference type="NCBI Taxonomy" id="2292705"/>
    <lineage>
        <taxon>Bacteria</taxon>
        <taxon>Bacillati</taxon>
        <taxon>Bacillota</taxon>
        <taxon>Bacilli</taxon>
        <taxon>Bacillales</taxon>
        <taxon>Paenibacillaceae</taxon>
        <taxon>Paenibacillus</taxon>
    </lineage>
</organism>